<proteinExistence type="predicted"/>
<comment type="caution">
    <text evidence="3">The sequence shown here is derived from an EMBL/GenBank/DDBJ whole genome shotgun (WGS) entry which is preliminary data.</text>
</comment>
<evidence type="ECO:0000313" key="3">
    <source>
        <dbReference type="EMBL" id="OIR15267.1"/>
    </source>
</evidence>
<evidence type="ECO:0000256" key="1">
    <source>
        <dbReference type="SAM" id="MobiDB-lite"/>
    </source>
</evidence>
<reference evidence="3 4" key="1">
    <citation type="submission" date="2016-08" db="EMBL/GenBank/DDBJ databases">
        <title>New Insights into Marine Group III Euryarchaeota, from dark to light.</title>
        <authorList>
            <person name="Haro-Moreno J.M."/>
            <person name="Rodriguez-Valera F."/>
            <person name="Lopez-Garcia P."/>
            <person name="Moreira D."/>
            <person name="Martin-Cuadrado A.B."/>
        </authorList>
    </citation>
    <scope>NUCLEOTIDE SEQUENCE [LARGE SCALE GENOMIC DNA]</scope>
    <source>
        <strain evidence="3">CG-Epi6</strain>
    </source>
</reference>
<dbReference type="EMBL" id="MIYV01000001">
    <property type="protein sequence ID" value="OIR15267.1"/>
    <property type="molecule type" value="Genomic_DNA"/>
</dbReference>
<accession>A0A1J5T565</accession>
<feature type="transmembrane region" description="Helical" evidence="2">
    <location>
        <begin position="70"/>
        <end position="92"/>
    </location>
</feature>
<evidence type="ECO:0000313" key="4">
    <source>
        <dbReference type="Proteomes" id="UP000183403"/>
    </source>
</evidence>
<organism evidence="3 4">
    <name type="scientific">Marine Group III euryarchaeote CG-Epi6</name>
    <dbReference type="NCBI Taxonomy" id="1889000"/>
    <lineage>
        <taxon>Archaea</taxon>
        <taxon>Methanobacteriati</taxon>
        <taxon>Thermoplasmatota</taxon>
        <taxon>Thermoplasmata</taxon>
        <taxon>Candidatus Thermoprofundales</taxon>
    </lineage>
</organism>
<gene>
    <name evidence="3" type="ORF">BEU03_00205</name>
</gene>
<evidence type="ECO:0000256" key="2">
    <source>
        <dbReference type="SAM" id="Phobius"/>
    </source>
</evidence>
<feature type="region of interest" description="Disordered" evidence="1">
    <location>
        <begin position="1"/>
        <end position="22"/>
    </location>
</feature>
<dbReference type="Proteomes" id="UP000183403">
    <property type="component" value="Unassembled WGS sequence"/>
</dbReference>
<keyword evidence="2" id="KW-0472">Membrane</keyword>
<protein>
    <submittedName>
        <fullName evidence="3">Uncharacterized protein</fullName>
    </submittedName>
</protein>
<feature type="transmembrane region" description="Helical" evidence="2">
    <location>
        <begin position="30"/>
        <end position="50"/>
    </location>
</feature>
<dbReference type="AlphaFoldDB" id="A0A1J5T565"/>
<feature type="compositionally biased region" description="Basic and acidic residues" evidence="1">
    <location>
        <begin position="1"/>
        <end position="19"/>
    </location>
</feature>
<sequence length="104" mass="11456">MSDEEKGNDDFPDFKGKPDVEEDGFTTSEIGISVGFILLIAGFILGLIRLMALNGETNQTDFNNNLEQLYLGYLIMFIGILITTVIGFGGMFKRTISSFTSSQD</sequence>
<keyword evidence="2" id="KW-0812">Transmembrane</keyword>
<name>A0A1J5T565_9ARCH</name>
<keyword evidence="2" id="KW-1133">Transmembrane helix</keyword>